<keyword evidence="1" id="KW-1133">Transmembrane helix</keyword>
<dbReference type="RefSeq" id="WP_147769449.1">
    <property type="nucleotide sequence ID" value="NZ_VRKQ01000018.1"/>
</dbReference>
<dbReference type="AlphaFoldDB" id="A0A5C7GER0"/>
<comment type="caution">
    <text evidence="2">The sequence shown here is derived from an EMBL/GenBank/DDBJ whole genome shotgun (WGS) entry which is preliminary data.</text>
</comment>
<dbReference type="EMBL" id="VRKQ01000018">
    <property type="protein sequence ID" value="TXG35106.1"/>
    <property type="molecule type" value="Genomic_DNA"/>
</dbReference>
<reference evidence="2 3" key="1">
    <citation type="submission" date="2019-08" db="EMBL/GenBank/DDBJ databases">
        <title>Seonamhaeicola sediminis sp. nov., isolated from marine sediment.</title>
        <authorList>
            <person name="Cao W.R."/>
        </authorList>
    </citation>
    <scope>NUCLEOTIDE SEQUENCE [LARGE SCALE GENOMIC DNA]</scope>
    <source>
        <strain evidence="2 3">1505</strain>
    </source>
</reference>
<evidence type="ECO:0000256" key="1">
    <source>
        <dbReference type="SAM" id="Phobius"/>
    </source>
</evidence>
<protein>
    <submittedName>
        <fullName evidence="2">DUF3667 domain-containing protein</fullName>
    </submittedName>
</protein>
<feature type="transmembrane region" description="Helical" evidence="1">
    <location>
        <begin position="133"/>
        <end position="151"/>
    </location>
</feature>
<gene>
    <name evidence="2" type="ORF">FUA22_15225</name>
</gene>
<keyword evidence="3" id="KW-1185">Reference proteome</keyword>
<organism evidence="2 3">
    <name type="scientific">Seonamhaeicola maritimus</name>
    <dbReference type="NCBI Taxonomy" id="2591822"/>
    <lineage>
        <taxon>Bacteria</taxon>
        <taxon>Pseudomonadati</taxon>
        <taxon>Bacteroidota</taxon>
        <taxon>Flavobacteriia</taxon>
        <taxon>Flavobacteriales</taxon>
        <taxon>Flavobacteriaceae</taxon>
    </lineage>
</organism>
<feature type="transmembrane region" description="Helical" evidence="1">
    <location>
        <begin position="190"/>
        <end position="209"/>
    </location>
</feature>
<dbReference type="Proteomes" id="UP000321080">
    <property type="component" value="Unassembled WGS sequence"/>
</dbReference>
<name>A0A5C7GER0_9FLAO</name>
<feature type="transmembrane region" description="Helical" evidence="1">
    <location>
        <begin position="163"/>
        <end position="184"/>
    </location>
</feature>
<keyword evidence="1" id="KW-0472">Membrane</keyword>
<evidence type="ECO:0000313" key="3">
    <source>
        <dbReference type="Proteomes" id="UP000321080"/>
    </source>
</evidence>
<evidence type="ECO:0000313" key="2">
    <source>
        <dbReference type="EMBL" id="TXG35106.1"/>
    </source>
</evidence>
<feature type="transmembrane region" description="Helical" evidence="1">
    <location>
        <begin position="221"/>
        <end position="249"/>
    </location>
</feature>
<dbReference type="InterPro" id="IPR022134">
    <property type="entry name" value="DUF3667"/>
</dbReference>
<dbReference type="OrthoDB" id="1143019at2"/>
<accession>A0A5C7GER0</accession>
<feature type="transmembrane region" description="Helical" evidence="1">
    <location>
        <begin position="75"/>
        <end position="96"/>
    </location>
</feature>
<keyword evidence="1" id="KW-0812">Transmembrane</keyword>
<proteinExistence type="predicted"/>
<dbReference type="Pfam" id="PF12412">
    <property type="entry name" value="DUF3667"/>
    <property type="match status" value="1"/>
</dbReference>
<sequence length="262" mass="29892">MNCRNCNTSLRTDYSFCPDCGAKVIRNRISVKNLLYDLIERYFNLDNTFLKTLWHMLIKPHIVCGGYIAGIRKKYLNPVSMLAIALTSSGFILFLIKKVAWDSIDFSSISYAQTSTGGSGTEKIISATMEYSSLIYFLYIPMIAFAGFVVFNKKQYNYAEHFVTAIYALTSFSIISTVYQAILLLVNPQVYIDTALIYVALMIFFCVYVSYKNSKFSKTSLLWRVPTFLLIFFMDYLGISMLSIVMLFLTGDISIQDFVPKN</sequence>